<keyword evidence="9" id="KW-1185">Reference proteome</keyword>
<dbReference type="PANTHER" id="PTHR42784:SF1">
    <property type="entry name" value="PYRANOSE 2-OXIDASE"/>
    <property type="match status" value="1"/>
</dbReference>
<evidence type="ECO:0000259" key="7">
    <source>
        <dbReference type="Pfam" id="PF05199"/>
    </source>
</evidence>
<comment type="cofactor">
    <cofactor evidence="1">
        <name>FAD</name>
        <dbReference type="ChEBI" id="CHEBI:57692"/>
    </cofactor>
</comment>
<dbReference type="InterPro" id="IPR051473">
    <property type="entry name" value="P2Ox-like"/>
</dbReference>
<comment type="caution">
    <text evidence="8">The sequence shown here is derived from an EMBL/GenBank/DDBJ whole genome shotgun (WGS) entry which is preliminary data.</text>
</comment>
<reference evidence="8" key="1">
    <citation type="submission" date="2022-10" db="EMBL/GenBank/DDBJ databases">
        <title>Culturing micro-colonial fungi from biological soil crusts in the Mojave desert and describing Neophaeococcomyces mojavensis, and introducing the new genera and species Taxawa tesnikishii.</title>
        <authorList>
            <person name="Kurbessoian T."/>
            <person name="Stajich J.E."/>
        </authorList>
    </citation>
    <scope>NUCLEOTIDE SEQUENCE</scope>
    <source>
        <strain evidence="8">TK_1</strain>
    </source>
</reference>
<sequence>MFIIKFETDEVVPNAVVVLRTATDLWMNRNGEYKDGAWQFVLDEDTFGNGIQFKFVVLPNRWQLGGDLYAGPQNNGAVLTYTDAQVKFPNNNPVLVTENGVVAQRLLQRSVMNLSPATEYDVIVVGSGMGGGMLAAALADEGASVLVLEAGPLLFPTHVGNLPRRLQIGKFQKHVWSLWEDFKVVNYTNINGSQYQGAQGFNLGGRSLFWGSLIPPLAAWEVKDFPKDVRDYILDPSKEGGHAKATRAFNADKPASAYQADARNYLDSVIQGWTALDAPVAVKYTGATEWSVPAGIFSTSDLLIEDVLAQGLPVPGAPARQPLIVNLNHAVQSVLLDGNRATGVRCFDTLAQKQRDYKAKKVVLCAGTLESPKIALQSNLKDPNKMIGQGITDHAIQFRHFVVPANYPQASATKSAKMLLTHPGAKEDEHAFDIVVELNSQLNQGRYVDPDHLATDAGIHKSAMLCEIVFQYYSPLLPGNEVTLASNDPANPVNVHVLPATPAQKLLDEANDIAKQVFQAFDAQPIDGEEPLVRDGEAVLYTAAIGGVAHEVGTLRMADGGKGVLDADLKFLEYENLYACDNSVFPVSPAGNPSLTLAALALRLAKHLTEP</sequence>
<evidence type="ECO:0000256" key="1">
    <source>
        <dbReference type="ARBA" id="ARBA00001974"/>
    </source>
</evidence>
<dbReference type="SUPFAM" id="SSF51905">
    <property type="entry name" value="FAD/NAD(P)-binding domain"/>
    <property type="match status" value="1"/>
</dbReference>
<evidence type="ECO:0000259" key="6">
    <source>
        <dbReference type="Pfam" id="PF00732"/>
    </source>
</evidence>
<dbReference type="Pfam" id="PF00732">
    <property type="entry name" value="GMC_oxred_N"/>
    <property type="match status" value="1"/>
</dbReference>
<gene>
    <name evidence="8" type="ORF">H2201_000890</name>
</gene>
<dbReference type="InterPro" id="IPR007867">
    <property type="entry name" value="GMC_OxRtase_C"/>
</dbReference>
<dbReference type="PANTHER" id="PTHR42784">
    <property type="entry name" value="PYRANOSE 2-OXIDASE"/>
    <property type="match status" value="1"/>
</dbReference>
<dbReference type="Pfam" id="PF05199">
    <property type="entry name" value="GMC_oxred_C"/>
    <property type="match status" value="1"/>
</dbReference>
<organism evidence="8 9">
    <name type="scientific">Coniosporium apollinis</name>
    <dbReference type="NCBI Taxonomy" id="61459"/>
    <lineage>
        <taxon>Eukaryota</taxon>
        <taxon>Fungi</taxon>
        <taxon>Dikarya</taxon>
        <taxon>Ascomycota</taxon>
        <taxon>Pezizomycotina</taxon>
        <taxon>Dothideomycetes</taxon>
        <taxon>Dothideomycetes incertae sedis</taxon>
        <taxon>Coniosporium</taxon>
    </lineage>
</organism>
<dbReference type="Proteomes" id="UP001172684">
    <property type="component" value="Unassembled WGS sequence"/>
</dbReference>
<name>A0ABQ9P660_9PEZI</name>
<protein>
    <recommendedName>
        <fullName evidence="10">Glucose-methanol-choline oxidoreductase C-terminal domain-containing protein</fullName>
    </recommendedName>
</protein>
<evidence type="ECO:0000256" key="3">
    <source>
        <dbReference type="ARBA" id="ARBA00022630"/>
    </source>
</evidence>
<evidence type="ECO:0000256" key="5">
    <source>
        <dbReference type="ARBA" id="ARBA00023002"/>
    </source>
</evidence>
<dbReference type="EMBL" id="JAPDRL010000004">
    <property type="protein sequence ID" value="KAJ9669064.1"/>
    <property type="molecule type" value="Genomic_DNA"/>
</dbReference>
<dbReference type="InterPro" id="IPR036188">
    <property type="entry name" value="FAD/NAD-bd_sf"/>
</dbReference>
<proteinExistence type="inferred from homology"/>
<evidence type="ECO:0000256" key="2">
    <source>
        <dbReference type="ARBA" id="ARBA00010790"/>
    </source>
</evidence>
<dbReference type="InterPro" id="IPR000172">
    <property type="entry name" value="GMC_OxRdtase_N"/>
</dbReference>
<dbReference type="Gene3D" id="3.50.50.60">
    <property type="entry name" value="FAD/NAD(P)-binding domain"/>
    <property type="match status" value="2"/>
</dbReference>
<keyword evidence="3" id="KW-0285">Flavoprotein</keyword>
<accession>A0ABQ9P660</accession>
<evidence type="ECO:0000313" key="9">
    <source>
        <dbReference type="Proteomes" id="UP001172684"/>
    </source>
</evidence>
<evidence type="ECO:0008006" key="10">
    <source>
        <dbReference type="Google" id="ProtNLM"/>
    </source>
</evidence>
<feature type="domain" description="Glucose-methanol-choline oxidoreductase N-terminal" evidence="6">
    <location>
        <begin position="328"/>
        <end position="395"/>
    </location>
</feature>
<feature type="domain" description="Glucose-methanol-choline oxidoreductase C-terminal" evidence="7">
    <location>
        <begin position="480"/>
        <end position="601"/>
    </location>
</feature>
<evidence type="ECO:0000256" key="4">
    <source>
        <dbReference type="ARBA" id="ARBA00022827"/>
    </source>
</evidence>
<evidence type="ECO:0000313" key="8">
    <source>
        <dbReference type="EMBL" id="KAJ9669064.1"/>
    </source>
</evidence>
<comment type="similarity">
    <text evidence="2">Belongs to the GMC oxidoreductase family.</text>
</comment>
<keyword evidence="5" id="KW-0560">Oxidoreductase</keyword>
<keyword evidence="4" id="KW-0274">FAD</keyword>